<keyword evidence="4 5" id="KW-0472">Membrane</keyword>
<keyword evidence="1" id="KW-1003">Cell membrane</keyword>
<evidence type="ECO:0000256" key="3">
    <source>
        <dbReference type="ARBA" id="ARBA00022989"/>
    </source>
</evidence>
<proteinExistence type="inferred from homology"/>
<dbReference type="HAMAP" id="MF_00709">
    <property type="entry name" value="Fumarate_red_D"/>
    <property type="match status" value="1"/>
</dbReference>
<feature type="transmembrane region" description="Helical" evidence="5">
    <location>
        <begin position="12"/>
        <end position="45"/>
    </location>
</feature>
<accession>A0A6L2R5I4</accession>
<dbReference type="InterPro" id="IPR003418">
    <property type="entry name" value="Fumarate_red_D"/>
</dbReference>
<sequence length="118" mass="12739">MISSANKRVDEPVYWALFGAGGMWSAIFAPAAILIVCFLIPLGVIDNTAAYAGMKSFCAGFLGRVFTLCMIALPIWCGMHRIHHCLHDMKVHCLGLKGLCYGLAAILSVVAVFLVCSF</sequence>
<dbReference type="NCBIfam" id="NF003977">
    <property type="entry name" value="PRK05470.1-1"/>
    <property type="match status" value="1"/>
</dbReference>
<dbReference type="SUPFAM" id="SSF81343">
    <property type="entry name" value="Fumarate reductase respiratory complex transmembrane subunits"/>
    <property type="match status" value="1"/>
</dbReference>
<feature type="transmembrane region" description="Helical" evidence="5">
    <location>
        <begin position="57"/>
        <end position="76"/>
    </location>
</feature>
<reference evidence="6 7" key="1">
    <citation type="journal article" date="2020" name="ISME J.">
        <title>Parallel Reductive Genome Evolution in Desulfovibrio Ectosymbionts Independently Acquired by Trichonympha Protists in the Termite Gut.</title>
        <authorList>
            <person name="Takeuchi M."/>
            <person name="Kuwahara H."/>
            <person name="Murakami T."/>
            <person name="Takahashi K."/>
            <person name="Kajitani R."/>
            <person name="Toyoda A."/>
            <person name="Itoh T."/>
            <person name="Ohkuma M."/>
            <person name="Hongoh Y."/>
        </authorList>
    </citation>
    <scope>NUCLEOTIDE SEQUENCE [LARGE SCALE GENOMIC DNA]</scope>
    <source>
        <strain evidence="6">ZnDsv-02</strain>
    </source>
</reference>
<dbReference type="GO" id="GO:0006106">
    <property type="term" value="P:fumarate metabolic process"/>
    <property type="evidence" value="ECO:0007669"/>
    <property type="project" value="InterPro"/>
</dbReference>
<evidence type="ECO:0000313" key="6">
    <source>
        <dbReference type="EMBL" id="GFH62809.1"/>
    </source>
</evidence>
<dbReference type="PIRSF" id="PIRSF000179">
    <property type="entry name" value="FrdD"/>
    <property type="match status" value="1"/>
</dbReference>
<dbReference type="Pfam" id="PF02313">
    <property type="entry name" value="Fumarate_red_D"/>
    <property type="match status" value="1"/>
</dbReference>
<feature type="transmembrane region" description="Helical" evidence="5">
    <location>
        <begin position="96"/>
        <end position="116"/>
    </location>
</feature>
<name>A0A6L2R5I4_9BACT</name>
<comment type="caution">
    <text evidence="6">The sequence shown here is derived from an EMBL/GenBank/DDBJ whole genome shotgun (WGS) entry which is preliminary data.</text>
</comment>
<evidence type="ECO:0000256" key="2">
    <source>
        <dbReference type="ARBA" id="ARBA00022692"/>
    </source>
</evidence>
<dbReference type="AlphaFoldDB" id="A0A6L2R5I4"/>
<evidence type="ECO:0000313" key="7">
    <source>
        <dbReference type="Proteomes" id="UP000505077"/>
    </source>
</evidence>
<evidence type="ECO:0000256" key="1">
    <source>
        <dbReference type="ARBA" id="ARBA00022475"/>
    </source>
</evidence>
<dbReference type="GO" id="GO:0016020">
    <property type="term" value="C:membrane"/>
    <property type="evidence" value="ECO:0007669"/>
    <property type="project" value="InterPro"/>
</dbReference>
<keyword evidence="3 5" id="KW-1133">Transmembrane helix</keyword>
<dbReference type="Proteomes" id="UP000505077">
    <property type="component" value="Unassembled WGS sequence"/>
</dbReference>
<evidence type="ECO:0000256" key="5">
    <source>
        <dbReference type="SAM" id="Phobius"/>
    </source>
</evidence>
<dbReference type="EMBL" id="BLLL01000005">
    <property type="protein sequence ID" value="GFH62809.1"/>
    <property type="molecule type" value="Genomic_DNA"/>
</dbReference>
<dbReference type="Gene3D" id="1.20.1300.10">
    <property type="entry name" value="Fumarate reductase/succinate dehydrogenase, transmembrane subunit"/>
    <property type="match status" value="1"/>
</dbReference>
<protein>
    <submittedName>
        <fullName evidence="6">Fumarate reductase subunit D</fullName>
    </submittedName>
</protein>
<gene>
    <name evidence="6" type="primary">frdD</name>
    <name evidence="6" type="ORF">ZNDK_0580</name>
</gene>
<dbReference type="InterPro" id="IPR034804">
    <property type="entry name" value="SQR/QFR_C/D"/>
</dbReference>
<organism evidence="6 7">
    <name type="scientific">Candidatus Desulfovibrio kirbyi</name>
    <dbReference type="NCBI Taxonomy" id="2696086"/>
    <lineage>
        <taxon>Bacteria</taxon>
        <taxon>Pseudomonadati</taxon>
        <taxon>Thermodesulfobacteriota</taxon>
        <taxon>Desulfovibrionia</taxon>
        <taxon>Desulfovibrionales</taxon>
        <taxon>Desulfovibrionaceae</taxon>
        <taxon>Desulfovibrio</taxon>
    </lineage>
</organism>
<dbReference type="CDD" id="cd00547">
    <property type="entry name" value="QFR_TypeD_subunitD"/>
    <property type="match status" value="1"/>
</dbReference>
<evidence type="ECO:0000256" key="4">
    <source>
        <dbReference type="ARBA" id="ARBA00023136"/>
    </source>
</evidence>
<keyword evidence="2 5" id="KW-0812">Transmembrane</keyword>